<name>A0A6J4QI55_9ACTN</name>
<feature type="non-terminal residue" evidence="2">
    <location>
        <position position="1"/>
    </location>
</feature>
<reference evidence="2" key="1">
    <citation type="submission" date="2020-02" db="EMBL/GenBank/DDBJ databases">
        <authorList>
            <person name="Meier V. D."/>
        </authorList>
    </citation>
    <scope>NUCLEOTIDE SEQUENCE</scope>
    <source>
        <strain evidence="2">AVDCRST_MAG01</strain>
    </source>
</reference>
<feature type="compositionally biased region" description="Basic and acidic residues" evidence="1">
    <location>
        <begin position="20"/>
        <end position="34"/>
    </location>
</feature>
<evidence type="ECO:0000313" key="2">
    <source>
        <dbReference type="EMBL" id="CAA9445683.1"/>
    </source>
</evidence>
<protein>
    <submittedName>
        <fullName evidence="2">Glutamyl-Q tRNA(Asp) synthetase</fullName>
    </submittedName>
</protein>
<feature type="compositionally biased region" description="Basic and acidic residues" evidence="1">
    <location>
        <begin position="1"/>
        <end position="11"/>
    </location>
</feature>
<feature type="non-terminal residue" evidence="2">
    <location>
        <position position="100"/>
    </location>
</feature>
<evidence type="ECO:0000256" key="1">
    <source>
        <dbReference type="SAM" id="MobiDB-lite"/>
    </source>
</evidence>
<sequence length="100" mass="10222">GPTRDPSEHGRGTFGPGRTLRPEPDGAAARREPPDGPACVALRPLRRRALPGAGGGPGPLAGAARGGRGPARRPPGHRSRLGRARRAPVGEDGVVRGGHR</sequence>
<gene>
    <name evidence="2" type="ORF">AVDCRST_MAG01-01-4055</name>
</gene>
<feature type="compositionally biased region" description="Gly residues" evidence="1">
    <location>
        <begin position="52"/>
        <end position="69"/>
    </location>
</feature>
<organism evidence="2">
    <name type="scientific">uncultured Rubrobacteraceae bacterium</name>
    <dbReference type="NCBI Taxonomy" id="349277"/>
    <lineage>
        <taxon>Bacteria</taxon>
        <taxon>Bacillati</taxon>
        <taxon>Actinomycetota</taxon>
        <taxon>Rubrobacteria</taxon>
        <taxon>Rubrobacterales</taxon>
        <taxon>Rubrobacteraceae</taxon>
        <taxon>environmental samples</taxon>
    </lineage>
</organism>
<accession>A0A6J4QI55</accession>
<proteinExistence type="predicted"/>
<dbReference type="AlphaFoldDB" id="A0A6J4QI55"/>
<feature type="region of interest" description="Disordered" evidence="1">
    <location>
        <begin position="1"/>
        <end position="100"/>
    </location>
</feature>
<feature type="compositionally biased region" description="Basic residues" evidence="1">
    <location>
        <begin position="70"/>
        <end position="86"/>
    </location>
</feature>
<dbReference type="EMBL" id="CADCUW010000526">
    <property type="protein sequence ID" value="CAA9445683.1"/>
    <property type="molecule type" value="Genomic_DNA"/>
</dbReference>